<evidence type="ECO:0000313" key="4">
    <source>
        <dbReference type="Proteomes" id="UP000803884"/>
    </source>
</evidence>
<gene>
    <name evidence="3" type="ORF">WHR41_01137</name>
</gene>
<dbReference type="AlphaFoldDB" id="A0AB34KZ58"/>
<dbReference type="EMBL" id="JAAQHG020000003">
    <property type="protein sequence ID" value="KAL1590187.1"/>
    <property type="molecule type" value="Genomic_DNA"/>
</dbReference>
<feature type="compositionally biased region" description="Low complexity" evidence="2">
    <location>
        <begin position="12"/>
        <end position="34"/>
    </location>
</feature>
<feature type="compositionally biased region" description="Polar residues" evidence="2">
    <location>
        <begin position="35"/>
        <end position="47"/>
    </location>
</feature>
<protein>
    <submittedName>
        <fullName evidence="3">Uncharacterized protein</fullName>
    </submittedName>
</protein>
<keyword evidence="4" id="KW-1185">Reference proteome</keyword>
<organism evidence="3 4">
    <name type="scientific">Cladosporium halotolerans</name>
    <dbReference type="NCBI Taxonomy" id="1052096"/>
    <lineage>
        <taxon>Eukaryota</taxon>
        <taxon>Fungi</taxon>
        <taxon>Dikarya</taxon>
        <taxon>Ascomycota</taxon>
        <taxon>Pezizomycotina</taxon>
        <taxon>Dothideomycetes</taxon>
        <taxon>Dothideomycetidae</taxon>
        <taxon>Cladosporiales</taxon>
        <taxon>Cladosporiaceae</taxon>
        <taxon>Cladosporium</taxon>
    </lineage>
</organism>
<evidence type="ECO:0000256" key="1">
    <source>
        <dbReference type="SAM" id="Coils"/>
    </source>
</evidence>
<feature type="region of interest" description="Disordered" evidence="2">
    <location>
        <begin position="227"/>
        <end position="251"/>
    </location>
</feature>
<evidence type="ECO:0000313" key="3">
    <source>
        <dbReference type="EMBL" id="KAL1590187.1"/>
    </source>
</evidence>
<keyword evidence="1" id="KW-0175">Coiled coil</keyword>
<proteinExistence type="predicted"/>
<name>A0AB34KZ58_9PEZI</name>
<sequence length="647" mass="70005">MAGGGLRKRTLTGRSTSSSPSPSPPTHSSYGPTPNNFDFPTLNNDGSVSDLIETRPPPGQRTPPAALSSLAVKMADDNLGSSPVNDLNDGQYDMVDDASDSNETVSIASTDNVASDDGDDVLTPDESSSIVDVEESLDMLDSPTDATLSASPVSRHLLMLEREHLRNLRRARQEQMAIQQEYEEEKERTLDSFLSEDLETPRQSMVGGLDPSSSAITVNEDATARKASTGKLTSMHNASPRSEGSAHVGRQGSPLISGLTSTRLQTLLALTLVALIAALSNYRPTSFDNSYRREALSDALVKLTGSSNATKAFNLDHLLPTPTVLPTTNVFGQPELGNLDVHFQGAPPNRIIVSLPKKAFSRAPQPLSFNVTKAQKEINFNHTMLIDGVYAFTLDPHEAHGIVTVSMPCMKPDLQVTVSHNFGRRLFQLQTYDKARTDISNTVTKDIAVARNRARSLTELLQSELHASIAATQNVTSQLAQQISHEAQAMASNAASALNKWHSASTATIATLQDEIAAVEEKLARAETQIDDFVADLAGRVKRSVMQPITVAQQRASKISAKYLGSDAAREKVCKRQAPSKDGSSIFFRSVPMSKKRHLKRFGLSGELVEKTTCGNCDAGKKSLGPKRQKAVLKDRAVLVKDPEEKR</sequence>
<feature type="compositionally biased region" description="Basic residues" evidence="2">
    <location>
        <begin position="1"/>
        <end position="11"/>
    </location>
</feature>
<dbReference type="Proteomes" id="UP000803884">
    <property type="component" value="Unassembled WGS sequence"/>
</dbReference>
<feature type="region of interest" description="Disordered" evidence="2">
    <location>
        <begin position="1"/>
        <end position="70"/>
    </location>
</feature>
<dbReference type="RefSeq" id="XP_069233292.1">
    <property type="nucleotide sequence ID" value="XM_069369743.1"/>
</dbReference>
<reference evidence="3 4" key="1">
    <citation type="journal article" date="2020" name="Microbiol. Resour. Announc.">
        <title>Draft Genome Sequence of a Cladosporium Species Isolated from the Mesophotic Ascidian Didemnum maculosum.</title>
        <authorList>
            <person name="Gioti A."/>
            <person name="Siaperas R."/>
            <person name="Nikolaivits E."/>
            <person name="Le Goff G."/>
            <person name="Ouazzani J."/>
            <person name="Kotoulas G."/>
            <person name="Topakas E."/>
        </authorList>
    </citation>
    <scope>NUCLEOTIDE SEQUENCE [LARGE SCALE GENOMIC DNA]</scope>
    <source>
        <strain evidence="3 4">TM138-S3</strain>
    </source>
</reference>
<evidence type="ECO:0000256" key="2">
    <source>
        <dbReference type="SAM" id="MobiDB-lite"/>
    </source>
</evidence>
<feature type="compositionally biased region" description="Polar residues" evidence="2">
    <location>
        <begin position="230"/>
        <end position="242"/>
    </location>
</feature>
<feature type="coiled-coil region" evidence="1">
    <location>
        <begin position="509"/>
        <end position="536"/>
    </location>
</feature>
<comment type="caution">
    <text evidence="3">The sequence shown here is derived from an EMBL/GenBank/DDBJ whole genome shotgun (WGS) entry which is preliminary data.</text>
</comment>
<accession>A0AB34KZ58</accession>
<dbReference type="GeneID" id="96002581"/>